<dbReference type="EMBL" id="NMTZ01000018">
    <property type="protein sequence ID" value="PDX84225.1"/>
    <property type="molecule type" value="Genomic_DNA"/>
</dbReference>
<sequence>MKKSVPFVPLCEKWLLSIEEASIYFGVGQNRLAKLASQDGCKFVVFVGNTKRIKRKKFEEFLDEQYAI</sequence>
<dbReference type="AlphaFoldDB" id="A0A2A7AYK3"/>
<reference evidence="1 2" key="1">
    <citation type="journal article" date="2017" name="Front. Microbiol.">
        <title>New Insights into the Diversity of the Genus Faecalibacterium.</title>
        <authorList>
            <person name="Benevides L."/>
            <person name="Burman S."/>
            <person name="Martin R."/>
            <person name="Robert V."/>
            <person name="Thomas M."/>
            <person name="Miquel S."/>
            <person name="Chain F."/>
            <person name="Sokol H."/>
            <person name="Bermudez-Humaran L.G."/>
            <person name="Morrison M."/>
            <person name="Langella P."/>
            <person name="Azevedo V.A."/>
            <person name="Chatel J.M."/>
            <person name="Soares S."/>
        </authorList>
    </citation>
    <scope>NUCLEOTIDE SEQUENCE [LARGE SCALE GENOMIC DNA]</scope>
    <source>
        <strain evidence="1 2">CNCM I 4644</strain>
    </source>
</reference>
<organism evidence="1 2">
    <name type="scientific">Faecalibacterium prausnitzii</name>
    <dbReference type="NCBI Taxonomy" id="853"/>
    <lineage>
        <taxon>Bacteria</taxon>
        <taxon>Bacillati</taxon>
        <taxon>Bacillota</taxon>
        <taxon>Clostridia</taxon>
        <taxon>Eubacteriales</taxon>
        <taxon>Oscillospiraceae</taxon>
        <taxon>Faecalibacterium</taxon>
    </lineage>
</organism>
<dbReference type="InterPro" id="IPR015122">
    <property type="entry name" value="Tn916-Xis"/>
</dbReference>
<comment type="caution">
    <text evidence="1">The sequence shown here is derived from an EMBL/GenBank/DDBJ whole genome shotgun (WGS) entry which is preliminary data.</text>
</comment>
<gene>
    <name evidence="1" type="ORF">CGS59_06615</name>
</gene>
<evidence type="ECO:0000313" key="2">
    <source>
        <dbReference type="Proteomes" id="UP000220480"/>
    </source>
</evidence>
<dbReference type="Gene3D" id="3.90.105.50">
    <property type="match status" value="1"/>
</dbReference>
<evidence type="ECO:0000313" key="1">
    <source>
        <dbReference type="EMBL" id="PDX84225.1"/>
    </source>
</evidence>
<protein>
    <submittedName>
        <fullName evidence="1">Transposase</fullName>
    </submittedName>
</protein>
<dbReference type="InterPro" id="IPR038148">
    <property type="entry name" value="Tn1545/Tn916_Xis"/>
</dbReference>
<dbReference type="Pfam" id="PF09035">
    <property type="entry name" value="Tn916-Xis"/>
    <property type="match status" value="1"/>
</dbReference>
<accession>A0A2A7AYK3</accession>
<proteinExistence type="predicted"/>
<name>A0A2A7AYK3_9FIRM</name>
<dbReference type="Proteomes" id="UP000220480">
    <property type="component" value="Unassembled WGS sequence"/>
</dbReference>